<dbReference type="EMBL" id="CP031264">
    <property type="protein sequence ID" value="AXI78319.1"/>
    <property type="molecule type" value="Genomic_DNA"/>
</dbReference>
<dbReference type="RefSeq" id="WP_111491251.1">
    <property type="nucleotide sequence ID" value="NZ_CP031264.1"/>
</dbReference>
<organism evidence="1 2">
    <name type="scientific">Peterkaempfera bronchialis</name>
    <dbReference type="NCBI Taxonomy" id="2126346"/>
    <lineage>
        <taxon>Bacteria</taxon>
        <taxon>Bacillati</taxon>
        <taxon>Actinomycetota</taxon>
        <taxon>Actinomycetes</taxon>
        <taxon>Kitasatosporales</taxon>
        <taxon>Streptomycetaceae</taxon>
        <taxon>Peterkaempfera</taxon>
    </lineage>
</organism>
<protein>
    <submittedName>
        <fullName evidence="1">Uncharacterized protein</fullName>
    </submittedName>
</protein>
<proteinExistence type="predicted"/>
<gene>
    <name evidence="1" type="ORF">C7M71_013580</name>
</gene>
<accession>A0A345SX64</accession>
<evidence type="ECO:0000313" key="2">
    <source>
        <dbReference type="Proteomes" id="UP000249340"/>
    </source>
</evidence>
<dbReference type="AlphaFoldDB" id="A0A345SX64"/>
<reference evidence="2" key="1">
    <citation type="submission" date="2018-07" db="EMBL/GenBank/DDBJ databases">
        <title>Streptacidiphilus bronchialis DSM 106435 chromosome.</title>
        <authorList>
            <person name="Batra D."/>
            <person name="Gulvik C.A."/>
        </authorList>
    </citation>
    <scope>NUCLEOTIDE SEQUENCE [LARGE SCALE GENOMIC DNA]</scope>
    <source>
        <strain evidence="2">DSM 106435</strain>
    </source>
</reference>
<sequence length="64" mass="6852">MASPRGAGVHDHVALDEIEMCGDLMIAASSSGEDRLAPALIDEVLKVDRPGEDDAPRVPMPRNR</sequence>
<name>A0A345SX64_9ACTN</name>
<dbReference type="KEGG" id="stri:C7M71_013580"/>
<dbReference type="Proteomes" id="UP000249340">
    <property type="component" value="Chromosome"/>
</dbReference>
<evidence type="ECO:0000313" key="1">
    <source>
        <dbReference type="EMBL" id="AXI78319.1"/>
    </source>
</evidence>
<dbReference type="OrthoDB" id="3482089at2"/>
<keyword evidence="2" id="KW-1185">Reference proteome</keyword>